<organism evidence="2 3">
    <name type="scientific">Streptomyces phaeochromogenes</name>
    <dbReference type="NCBI Taxonomy" id="1923"/>
    <lineage>
        <taxon>Bacteria</taxon>
        <taxon>Bacillati</taxon>
        <taxon>Actinomycetota</taxon>
        <taxon>Actinomycetes</taxon>
        <taxon>Kitasatosporales</taxon>
        <taxon>Streptomycetaceae</taxon>
        <taxon>Streptomyces</taxon>
        <taxon>Streptomyces phaeochromogenes group</taxon>
    </lineage>
</organism>
<gene>
    <name evidence="2" type="ORF">OHB35_50025</name>
</gene>
<proteinExistence type="predicted"/>
<dbReference type="Proteomes" id="UP001340816">
    <property type="component" value="Chromosome"/>
</dbReference>
<reference evidence="2 3" key="1">
    <citation type="submission" date="2022-10" db="EMBL/GenBank/DDBJ databases">
        <title>The complete genomes of actinobacterial strains from the NBC collection.</title>
        <authorList>
            <person name="Joergensen T.S."/>
            <person name="Alvarez Arevalo M."/>
            <person name="Sterndorff E.B."/>
            <person name="Faurdal D."/>
            <person name="Vuksanovic O."/>
            <person name="Mourched A.-S."/>
            <person name="Charusanti P."/>
            <person name="Shaw S."/>
            <person name="Blin K."/>
            <person name="Weber T."/>
        </authorList>
    </citation>
    <scope>NUCLEOTIDE SEQUENCE [LARGE SCALE GENOMIC DNA]</scope>
    <source>
        <strain evidence="2 3">NBC 01752</strain>
    </source>
</reference>
<dbReference type="Gene3D" id="3.40.50.2300">
    <property type="match status" value="1"/>
</dbReference>
<evidence type="ECO:0000256" key="1">
    <source>
        <dbReference type="SAM" id="MobiDB-lite"/>
    </source>
</evidence>
<dbReference type="InterPro" id="IPR029068">
    <property type="entry name" value="Glyas_Bleomycin-R_OHBP_Dase"/>
</dbReference>
<accession>A0ABZ1HQ57</accession>
<dbReference type="InterPro" id="IPR011006">
    <property type="entry name" value="CheY-like_superfamily"/>
</dbReference>
<evidence type="ECO:0000313" key="3">
    <source>
        <dbReference type="Proteomes" id="UP001340816"/>
    </source>
</evidence>
<name>A0ABZ1HQ57_STRPH</name>
<dbReference type="SUPFAM" id="SSF54593">
    <property type="entry name" value="Glyoxalase/Bleomycin resistance protein/Dihydroxybiphenyl dioxygenase"/>
    <property type="match status" value="1"/>
</dbReference>
<dbReference type="EMBL" id="CP109135">
    <property type="protein sequence ID" value="WSD20744.1"/>
    <property type="molecule type" value="Genomic_DNA"/>
</dbReference>
<dbReference type="SUPFAM" id="SSF52172">
    <property type="entry name" value="CheY-like"/>
    <property type="match status" value="1"/>
</dbReference>
<keyword evidence="3" id="KW-1185">Reference proteome</keyword>
<feature type="region of interest" description="Disordered" evidence="1">
    <location>
        <begin position="133"/>
        <end position="164"/>
    </location>
</feature>
<protein>
    <submittedName>
        <fullName evidence="2">Uncharacterized protein</fullName>
    </submittedName>
</protein>
<sequence>MRILVVEDEVDLAHTLHTGLTAEGYSVDLAHDGRQGLWMARTGEYALSRPVRALRGEPAAWHGEVNVEIVMHHPGDVDTAGSACSIQIGSGLTDAPPGSTRATLLAVTDIEAVHRELTERGVRVGGIRHKSPVDSWHGEWAPGPDPERRDYASLPDSADPDGNTWVLQEIGFRHPQDAADAQPFP</sequence>
<dbReference type="Gene3D" id="3.10.180.10">
    <property type="entry name" value="2,3-Dihydroxybiphenyl 1,2-Dioxygenase, domain 1"/>
    <property type="match status" value="1"/>
</dbReference>
<evidence type="ECO:0000313" key="2">
    <source>
        <dbReference type="EMBL" id="WSD20744.1"/>
    </source>
</evidence>